<protein>
    <recommendedName>
        <fullName evidence="1">Sacsin/Nov domain-containing protein</fullName>
    </recommendedName>
</protein>
<dbReference type="SUPFAM" id="SSF55874">
    <property type="entry name" value="ATPase domain of HSP90 chaperone/DNA topoisomerase II/histidine kinase"/>
    <property type="match status" value="1"/>
</dbReference>
<dbReference type="AlphaFoldDB" id="A0ABD0L8L4"/>
<gene>
    <name evidence="2" type="ORF">BaRGS_00013383</name>
</gene>
<dbReference type="EMBL" id="JACVVK020000075">
    <property type="protein sequence ID" value="KAK7495444.1"/>
    <property type="molecule type" value="Genomic_DNA"/>
</dbReference>
<sequence length="515" mass="57313">MGDYSRLRLLGSVLPVIRSGLPQTVATRLRVGSQESLDHVLGHLNNMIQLSAQRLSAGVQQQDDVLGLILGVCCFIYKYLAEQSGSDAVAKKLSERLSNADVVWTDGGFVPPSRVAFRCNYDCRPYLFQLEAGLQQFRPLFQAIGVQETFNSNRGVWVLQQINTQYCGRPLSTDMIGLVNRAAQMLCEAVKSEGGSLSGNKVFLPDCHAVMRRADQLCFGDSPWLNELENVKFVHDSISVDTARVLGVKTRKRKVYDELVKAIPFGQKEKLTDRIKGLLKGYTIDSSLFKELLQNADDAGATEIRFIKNFRHFGVNRIPEGWEKLQGPALCVYNNRSFTSQDMEGIHNLGRGSKGSDLLKTGQYGVGFNAVYHITDTPSFWTLQDDVDEVICVFDPSCMYLPDLSPYEPGVKFEDVSGLREAYPDLFAAYIRSGVTMNEPGTLFRFPLRTEEMAKTSDIKNEAVTVDDIAQLLENFKEEMGACLLFLNNINSIGIYSATDLGRTAAGVRCAEDLR</sequence>
<organism evidence="2 3">
    <name type="scientific">Batillaria attramentaria</name>
    <dbReference type="NCBI Taxonomy" id="370345"/>
    <lineage>
        <taxon>Eukaryota</taxon>
        <taxon>Metazoa</taxon>
        <taxon>Spiralia</taxon>
        <taxon>Lophotrochozoa</taxon>
        <taxon>Mollusca</taxon>
        <taxon>Gastropoda</taxon>
        <taxon>Caenogastropoda</taxon>
        <taxon>Sorbeoconcha</taxon>
        <taxon>Cerithioidea</taxon>
        <taxon>Batillariidae</taxon>
        <taxon>Batillaria</taxon>
    </lineage>
</organism>
<dbReference type="InterPro" id="IPR052972">
    <property type="entry name" value="Sacsin_chaperone_reg"/>
</dbReference>
<accession>A0ABD0L8L4</accession>
<evidence type="ECO:0000259" key="1">
    <source>
        <dbReference type="Pfam" id="PF25794"/>
    </source>
</evidence>
<dbReference type="PANTHER" id="PTHR15600:SF42">
    <property type="entry name" value="SACSIN"/>
    <property type="match status" value="1"/>
</dbReference>
<feature type="domain" description="Sacsin/Nov" evidence="1">
    <location>
        <begin position="268"/>
        <end position="498"/>
    </location>
</feature>
<dbReference type="Pfam" id="PF25794">
    <property type="entry name" value="SACS"/>
    <property type="match status" value="1"/>
</dbReference>
<dbReference type="InterPro" id="IPR058210">
    <property type="entry name" value="SACS/Nov_dom"/>
</dbReference>
<comment type="caution">
    <text evidence="2">The sequence shown here is derived from an EMBL/GenBank/DDBJ whole genome shotgun (WGS) entry which is preliminary data.</text>
</comment>
<keyword evidence="3" id="KW-1185">Reference proteome</keyword>
<reference evidence="2 3" key="1">
    <citation type="journal article" date="2023" name="Sci. Data">
        <title>Genome assembly of the Korean intertidal mud-creeper Batillaria attramentaria.</title>
        <authorList>
            <person name="Patra A.K."/>
            <person name="Ho P.T."/>
            <person name="Jun S."/>
            <person name="Lee S.J."/>
            <person name="Kim Y."/>
            <person name="Won Y.J."/>
        </authorList>
    </citation>
    <scope>NUCLEOTIDE SEQUENCE [LARGE SCALE GENOMIC DNA]</scope>
    <source>
        <strain evidence="2">Wonlab-2016</strain>
    </source>
</reference>
<name>A0ABD0L8L4_9CAEN</name>
<dbReference type="PANTHER" id="PTHR15600">
    <property type="entry name" value="SACSIN"/>
    <property type="match status" value="1"/>
</dbReference>
<dbReference type="NCBIfam" id="NF047352">
    <property type="entry name" value="P_loop_sacsin"/>
    <property type="match status" value="1"/>
</dbReference>
<proteinExistence type="predicted"/>
<dbReference type="InterPro" id="IPR036890">
    <property type="entry name" value="HATPase_C_sf"/>
</dbReference>
<evidence type="ECO:0000313" key="2">
    <source>
        <dbReference type="EMBL" id="KAK7495444.1"/>
    </source>
</evidence>
<dbReference type="Proteomes" id="UP001519460">
    <property type="component" value="Unassembled WGS sequence"/>
</dbReference>
<evidence type="ECO:0000313" key="3">
    <source>
        <dbReference type="Proteomes" id="UP001519460"/>
    </source>
</evidence>